<evidence type="ECO:0000256" key="2">
    <source>
        <dbReference type="ARBA" id="ARBA00013064"/>
    </source>
</evidence>
<dbReference type="SUPFAM" id="SSF52788">
    <property type="entry name" value="Phosphotyrosine protein phosphatases I"/>
    <property type="match status" value="1"/>
</dbReference>
<evidence type="ECO:0000313" key="7">
    <source>
        <dbReference type="EMBL" id="MBO8415645.1"/>
    </source>
</evidence>
<name>A0A9D9GTY4_9GAMM</name>
<reference evidence="7" key="2">
    <citation type="journal article" date="2021" name="PeerJ">
        <title>Extensive microbial diversity within the chicken gut microbiome revealed by metagenomics and culture.</title>
        <authorList>
            <person name="Gilroy R."/>
            <person name="Ravi A."/>
            <person name="Getino M."/>
            <person name="Pursley I."/>
            <person name="Horton D.L."/>
            <person name="Alikhan N.F."/>
            <person name="Baker D."/>
            <person name="Gharbi K."/>
            <person name="Hall N."/>
            <person name="Watson M."/>
            <person name="Adriaenssens E.M."/>
            <person name="Foster-Nyarko E."/>
            <person name="Jarju S."/>
            <person name="Secka A."/>
            <person name="Antonio M."/>
            <person name="Oren A."/>
            <person name="Chaudhuri R.R."/>
            <person name="La Ragione R."/>
            <person name="Hildebrand F."/>
            <person name="Pallen M.J."/>
        </authorList>
    </citation>
    <scope>NUCLEOTIDE SEQUENCE</scope>
    <source>
        <strain evidence="7">17213</strain>
    </source>
</reference>
<dbReference type="EMBL" id="JADINH010000098">
    <property type="protein sequence ID" value="MBO8415645.1"/>
    <property type="molecule type" value="Genomic_DNA"/>
</dbReference>
<evidence type="ECO:0000256" key="3">
    <source>
        <dbReference type="ARBA" id="ARBA00022801"/>
    </source>
</evidence>
<feature type="active site" evidence="5">
    <location>
        <position position="14"/>
    </location>
</feature>
<comment type="similarity">
    <text evidence="1">Belongs to the low molecular weight phosphotyrosine protein phosphatase family.</text>
</comment>
<keyword evidence="4" id="KW-0904">Protein phosphatase</keyword>
<protein>
    <recommendedName>
        <fullName evidence="2">protein-tyrosine-phosphatase</fullName>
        <ecNumber evidence="2">3.1.3.48</ecNumber>
    </recommendedName>
</protein>
<dbReference type="PANTHER" id="PTHR11717">
    <property type="entry name" value="LOW MOLECULAR WEIGHT PROTEIN TYROSINE PHOSPHATASE"/>
    <property type="match status" value="1"/>
</dbReference>
<sequence>MLSILMLCHGNICRSPLAEYLLRDRIVKEDLPLSTASAAVSTEELGNPVYPPVRRILEKKGIDCSKKRARRITREDLENFDLLLAMDAQNLRLLTRMFGPLPGKVKLLLDFTERKGEEIADPWYTGGFTECLADIEEGLDGLINTLKKSHFKPLL</sequence>
<dbReference type="CDD" id="cd16343">
    <property type="entry name" value="LMWPTP"/>
    <property type="match status" value="1"/>
</dbReference>
<dbReference type="Gene3D" id="3.40.50.2300">
    <property type="match status" value="1"/>
</dbReference>
<dbReference type="InterPro" id="IPR036196">
    <property type="entry name" value="Ptyr_pPase_sf"/>
</dbReference>
<dbReference type="PRINTS" id="PR00719">
    <property type="entry name" value="LMWPTPASE"/>
</dbReference>
<dbReference type="InterPro" id="IPR050438">
    <property type="entry name" value="LMW_PTPase"/>
</dbReference>
<accession>A0A9D9GTY4</accession>
<evidence type="ECO:0000313" key="8">
    <source>
        <dbReference type="Proteomes" id="UP000823631"/>
    </source>
</evidence>
<dbReference type="PANTHER" id="PTHR11717:SF7">
    <property type="entry name" value="LOW MOLECULAR WEIGHT PHOSPHOTYROSINE PROTEIN PHOSPHATASE"/>
    <property type="match status" value="1"/>
</dbReference>
<comment type="caution">
    <text evidence="7">The sequence shown here is derived from an EMBL/GenBank/DDBJ whole genome shotgun (WGS) entry which is preliminary data.</text>
</comment>
<evidence type="ECO:0000259" key="6">
    <source>
        <dbReference type="SMART" id="SM00226"/>
    </source>
</evidence>
<dbReference type="InterPro" id="IPR023485">
    <property type="entry name" value="Ptyr_pPase"/>
</dbReference>
<organism evidence="7 8">
    <name type="scientific">Candidatus Avisuccinivibrio stercorigallinarum</name>
    <dbReference type="NCBI Taxonomy" id="2840704"/>
    <lineage>
        <taxon>Bacteria</taxon>
        <taxon>Pseudomonadati</taxon>
        <taxon>Pseudomonadota</taxon>
        <taxon>Gammaproteobacteria</taxon>
        <taxon>Aeromonadales</taxon>
        <taxon>Succinivibrionaceae</taxon>
        <taxon>Succinivibrionaceae incertae sedis</taxon>
        <taxon>Candidatus Avisuccinivibrio</taxon>
    </lineage>
</organism>
<dbReference type="AlphaFoldDB" id="A0A9D9GTY4"/>
<dbReference type="GO" id="GO:0004725">
    <property type="term" value="F:protein tyrosine phosphatase activity"/>
    <property type="evidence" value="ECO:0007669"/>
    <property type="project" value="UniProtKB-EC"/>
</dbReference>
<dbReference type="Proteomes" id="UP000823631">
    <property type="component" value="Unassembled WGS sequence"/>
</dbReference>
<proteinExistence type="inferred from homology"/>
<evidence type="ECO:0000256" key="5">
    <source>
        <dbReference type="PIRSR" id="PIRSR617867-1"/>
    </source>
</evidence>
<feature type="active site" description="Nucleophile" evidence="5">
    <location>
        <position position="8"/>
    </location>
</feature>
<dbReference type="SMART" id="SM00226">
    <property type="entry name" value="LMWPc"/>
    <property type="match status" value="1"/>
</dbReference>
<feature type="domain" description="Phosphotyrosine protein phosphatase I" evidence="6">
    <location>
        <begin position="2"/>
        <end position="145"/>
    </location>
</feature>
<evidence type="ECO:0000256" key="4">
    <source>
        <dbReference type="ARBA" id="ARBA00022912"/>
    </source>
</evidence>
<dbReference type="InterPro" id="IPR017867">
    <property type="entry name" value="Tyr_phospatase_low_mol_wt"/>
</dbReference>
<gene>
    <name evidence="7" type="ORF">IAB19_04605</name>
</gene>
<evidence type="ECO:0000256" key="1">
    <source>
        <dbReference type="ARBA" id="ARBA00011063"/>
    </source>
</evidence>
<dbReference type="Pfam" id="PF01451">
    <property type="entry name" value="LMWPc"/>
    <property type="match status" value="1"/>
</dbReference>
<keyword evidence="3" id="KW-0378">Hydrolase</keyword>
<feature type="active site" description="Proton donor" evidence="5">
    <location>
        <position position="121"/>
    </location>
</feature>
<reference evidence="7" key="1">
    <citation type="submission" date="2020-10" db="EMBL/GenBank/DDBJ databases">
        <authorList>
            <person name="Gilroy R."/>
        </authorList>
    </citation>
    <scope>NUCLEOTIDE SEQUENCE</scope>
    <source>
        <strain evidence="7">17213</strain>
    </source>
</reference>
<dbReference type="EC" id="3.1.3.48" evidence="2"/>